<dbReference type="EMBL" id="KN837166">
    <property type="protein sequence ID" value="KIJ37839.1"/>
    <property type="molecule type" value="Genomic_DNA"/>
</dbReference>
<protein>
    <submittedName>
        <fullName evidence="1">Uncharacterized protein</fullName>
    </submittedName>
</protein>
<dbReference type="Proteomes" id="UP000054279">
    <property type="component" value="Unassembled WGS sequence"/>
</dbReference>
<evidence type="ECO:0000313" key="2">
    <source>
        <dbReference type="Proteomes" id="UP000054279"/>
    </source>
</evidence>
<dbReference type="HOGENOM" id="CLU_2224894_0_0_1"/>
<keyword evidence="2" id="KW-1185">Reference proteome</keyword>
<evidence type="ECO:0000313" key="1">
    <source>
        <dbReference type="EMBL" id="KIJ37839.1"/>
    </source>
</evidence>
<dbReference type="AlphaFoldDB" id="A0A0C9USP5"/>
<accession>A0A0C9USP5</accession>
<sequence length="106" mass="12330">MEEEHEDPDELWKILALRQDDGQFQLPNMTTLIGGEYQEKFTGIKRIILARNVNRTADMENDGASPCVPVKKGIFSYCNYEPGVEPLEELLAREQLEQWNMKRLFV</sequence>
<reference evidence="1 2" key="1">
    <citation type="submission" date="2014-06" db="EMBL/GenBank/DDBJ databases">
        <title>Evolutionary Origins and Diversification of the Mycorrhizal Mutualists.</title>
        <authorList>
            <consortium name="DOE Joint Genome Institute"/>
            <consortium name="Mycorrhizal Genomics Consortium"/>
            <person name="Kohler A."/>
            <person name="Kuo A."/>
            <person name="Nagy L.G."/>
            <person name="Floudas D."/>
            <person name="Copeland A."/>
            <person name="Barry K.W."/>
            <person name="Cichocki N."/>
            <person name="Veneault-Fourrey C."/>
            <person name="LaButti K."/>
            <person name="Lindquist E.A."/>
            <person name="Lipzen A."/>
            <person name="Lundell T."/>
            <person name="Morin E."/>
            <person name="Murat C."/>
            <person name="Riley R."/>
            <person name="Ohm R."/>
            <person name="Sun H."/>
            <person name="Tunlid A."/>
            <person name="Henrissat B."/>
            <person name="Grigoriev I.V."/>
            <person name="Hibbett D.S."/>
            <person name="Martin F."/>
        </authorList>
    </citation>
    <scope>NUCLEOTIDE SEQUENCE [LARGE SCALE GENOMIC DNA]</scope>
    <source>
        <strain evidence="1 2">SS14</strain>
    </source>
</reference>
<organism evidence="1 2">
    <name type="scientific">Sphaerobolus stellatus (strain SS14)</name>
    <dbReference type="NCBI Taxonomy" id="990650"/>
    <lineage>
        <taxon>Eukaryota</taxon>
        <taxon>Fungi</taxon>
        <taxon>Dikarya</taxon>
        <taxon>Basidiomycota</taxon>
        <taxon>Agaricomycotina</taxon>
        <taxon>Agaricomycetes</taxon>
        <taxon>Phallomycetidae</taxon>
        <taxon>Geastrales</taxon>
        <taxon>Sphaerobolaceae</taxon>
        <taxon>Sphaerobolus</taxon>
    </lineage>
</organism>
<proteinExistence type="predicted"/>
<name>A0A0C9USP5_SPHS4</name>
<gene>
    <name evidence="1" type="ORF">M422DRAFT_259712</name>
</gene>